<dbReference type="EMBL" id="JBIMZQ010000022">
    <property type="protein sequence ID" value="KAL3664815.1"/>
    <property type="molecule type" value="Genomic_DNA"/>
</dbReference>
<name>A0ABD3FD10_9STRA</name>
<evidence type="ECO:0000313" key="1">
    <source>
        <dbReference type="EMBL" id="KAL3664815.1"/>
    </source>
</evidence>
<reference evidence="1 2" key="1">
    <citation type="submission" date="2024-09" db="EMBL/GenBank/DDBJ databases">
        <title>Genome sequencing and assembly of Phytophthora oleae, isolate VK10A, causative agent of rot of olive drupes.</title>
        <authorList>
            <person name="Conti Taguali S."/>
            <person name="Riolo M."/>
            <person name="La Spada F."/>
            <person name="Cacciola S.O."/>
            <person name="Dionisio G."/>
        </authorList>
    </citation>
    <scope>NUCLEOTIDE SEQUENCE [LARGE SCALE GENOMIC DNA]</scope>
    <source>
        <strain evidence="1 2">VK10A</strain>
    </source>
</reference>
<accession>A0ABD3FD10</accession>
<dbReference type="AlphaFoldDB" id="A0ABD3FD10"/>
<gene>
    <name evidence="1" type="ORF">V7S43_009995</name>
</gene>
<organism evidence="1 2">
    <name type="scientific">Phytophthora oleae</name>
    <dbReference type="NCBI Taxonomy" id="2107226"/>
    <lineage>
        <taxon>Eukaryota</taxon>
        <taxon>Sar</taxon>
        <taxon>Stramenopiles</taxon>
        <taxon>Oomycota</taxon>
        <taxon>Peronosporomycetes</taxon>
        <taxon>Peronosporales</taxon>
        <taxon>Peronosporaceae</taxon>
        <taxon>Phytophthora</taxon>
    </lineage>
</organism>
<sequence>MALIWFKNGTFTRQKVRDCRGDAPWEKFEDEAAYGRSTTSTLTPSTRKVGVVGFYANGASTA</sequence>
<proteinExistence type="predicted"/>
<dbReference type="Proteomes" id="UP001632037">
    <property type="component" value="Unassembled WGS sequence"/>
</dbReference>
<dbReference type="Gene3D" id="3.30.420.40">
    <property type="match status" value="1"/>
</dbReference>
<evidence type="ECO:0000313" key="2">
    <source>
        <dbReference type="Proteomes" id="UP001632037"/>
    </source>
</evidence>
<keyword evidence="2" id="KW-1185">Reference proteome</keyword>
<comment type="caution">
    <text evidence="1">The sequence shown here is derived from an EMBL/GenBank/DDBJ whole genome shotgun (WGS) entry which is preliminary data.</text>
</comment>
<protein>
    <submittedName>
        <fullName evidence="1">Uncharacterized protein</fullName>
    </submittedName>
</protein>